<keyword evidence="5 8" id="KW-0472">Membrane</keyword>
<dbReference type="NCBIfam" id="TIGR01972">
    <property type="entry name" value="NDH_I_M"/>
    <property type="match status" value="1"/>
</dbReference>
<dbReference type="AlphaFoldDB" id="A0A9W6NJX3"/>
<feature type="compositionally biased region" description="Acidic residues" evidence="7">
    <location>
        <begin position="516"/>
        <end position="525"/>
    </location>
</feature>
<dbReference type="InterPro" id="IPR003918">
    <property type="entry name" value="NADH_UbQ_OxRdtase"/>
</dbReference>
<name>A0A9W6NJX3_9ACTN</name>
<dbReference type="InterPro" id="IPR010227">
    <property type="entry name" value="NADH_Q_OxRdtase_chainM/4"/>
</dbReference>
<dbReference type="GO" id="GO:0015990">
    <property type="term" value="P:electron transport coupled proton transport"/>
    <property type="evidence" value="ECO:0007669"/>
    <property type="project" value="TreeGrafter"/>
</dbReference>
<evidence type="ECO:0000256" key="2">
    <source>
        <dbReference type="ARBA" id="ARBA00009025"/>
    </source>
</evidence>
<feature type="transmembrane region" description="Helical" evidence="8">
    <location>
        <begin position="418"/>
        <end position="438"/>
    </location>
</feature>
<feature type="compositionally biased region" description="Gly residues" evidence="7">
    <location>
        <begin position="526"/>
        <end position="555"/>
    </location>
</feature>
<feature type="transmembrane region" description="Helical" evidence="8">
    <location>
        <begin position="337"/>
        <end position="359"/>
    </location>
</feature>
<feature type="transmembrane region" description="Helical" evidence="8">
    <location>
        <begin position="89"/>
        <end position="108"/>
    </location>
</feature>
<feature type="region of interest" description="Disordered" evidence="7">
    <location>
        <begin position="481"/>
        <end position="556"/>
    </location>
</feature>
<organism evidence="10 11">
    <name type="scientific">Dactylosporangium matsuzakiense</name>
    <dbReference type="NCBI Taxonomy" id="53360"/>
    <lineage>
        <taxon>Bacteria</taxon>
        <taxon>Bacillati</taxon>
        <taxon>Actinomycetota</taxon>
        <taxon>Actinomycetes</taxon>
        <taxon>Micromonosporales</taxon>
        <taxon>Micromonosporaceae</taxon>
        <taxon>Dactylosporangium</taxon>
    </lineage>
</organism>
<feature type="transmembrane region" description="Helical" evidence="8">
    <location>
        <begin position="120"/>
        <end position="137"/>
    </location>
</feature>
<dbReference type="InterPro" id="IPR001750">
    <property type="entry name" value="ND/Mrp_TM"/>
</dbReference>
<feature type="transmembrane region" description="Helical" evidence="8">
    <location>
        <begin position="565"/>
        <end position="588"/>
    </location>
</feature>
<dbReference type="GO" id="GO:0048039">
    <property type="term" value="F:ubiquinone binding"/>
    <property type="evidence" value="ECO:0007669"/>
    <property type="project" value="TreeGrafter"/>
</dbReference>
<reference evidence="10" key="2">
    <citation type="submission" date="2023-01" db="EMBL/GenBank/DDBJ databases">
        <authorList>
            <person name="Sun Q."/>
            <person name="Evtushenko L."/>
        </authorList>
    </citation>
    <scope>NUCLEOTIDE SEQUENCE</scope>
    <source>
        <strain evidence="10">VKM Ac-1321</strain>
    </source>
</reference>
<feature type="compositionally biased region" description="Low complexity" evidence="7">
    <location>
        <begin position="506"/>
        <end position="515"/>
    </location>
</feature>
<dbReference type="GO" id="GO:0042773">
    <property type="term" value="P:ATP synthesis coupled electron transport"/>
    <property type="evidence" value="ECO:0007669"/>
    <property type="project" value="InterPro"/>
</dbReference>
<dbReference type="GO" id="GO:0012505">
    <property type="term" value="C:endomembrane system"/>
    <property type="evidence" value="ECO:0007669"/>
    <property type="project" value="UniProtKB-SubCell"/>
</dbReference>
<evidence type="ECO:0000256" key="3">
    <source>
        <dbReference type="ARBA" id="ARBA00022692"/>
    </source>
</evidence>
<comment type="caution">
    <text evidence="10">The sequence shown here is derived from an EMBL/GenBank/DDBJ whole genome shotgun (WGS) entry which is preliminary data.</text>
</comment>
<dbReference type="Proteomes" id="UP001143480">
    <property type="component" value="Unassembled WGS sequence"/>
</dbReference>
<feature type="domain" description="NADH:quinone oxidoreductase/Mrp antiporter transmembrane" evidence="9">
    <location>
        <begin position="138"/>
        <end position="427"/>
    </location>
</feature>
<gene>
    <name evidence="10" type="ORF">GCM10017581_012130</name>
</gene>
<accession>A0A9W6NJX3</accession>
<evidence type="ECO:0000259" key="9">
    <source>
        <dbReference type="Pfam" id="PF00361"/>
    </source>
</evidence>
<keyword evidence="11" id="KW-1185">Reference proteome</keyword>
<keyword evidence="3 6" id="KW-0812">Transmembrane</keyword>
<sequence length="602" mass="60218">MTSAQTLLLALLLLPAIGALFAAAMPARLDRVARVGATAFAAATAGVVVALGLAHTDTAGVRRIEPFAEVDLPWAPTLSLRFHIGVDGISYPLVALTALLTLLCCAYCLWRVPEPGRGRLLVALLLVLQAGITGVFLSLDLVLFFVFFEVVLLPMYAVIAVWGGADRRRAARKFVLYTLFGSVLLLVGVFVVVSASGTGDLVALSDPAVRPMSAGMQLLAFVLLALAFAVKSPLWPLHTWLPAAHTEAPTVGSVILAGVLLKMGTYGLLRVAVGVAPDGAARCAPVLGVLATAAIIAGGLICLAQTELKRLIAYSSVGHMGFVLLGVSTLTATGMQAALIGNIAHGLVTGLLFFVAGGIKDRTHTGDLGRLGGLRETAPALSGVLAFAAVASLGLPGLAGFWGEAFAVVAAFERGGPLWTTLGAVAAVGAALAAAYFLRLLRRVSHGPATPLVAALALPLPAPFGGIAPLGGVAPLDLSTPLGGEPARAGAAGGPPRDSRADDGDGPVAASGAAAGDDDGEDEGAGDGGGEPVTAGTGRGTGLGGANPSGSGGGRAAARLTAGELVAWAPLVVLTLVIGVAPGLALGWSNAAVEALAGVFGR</sequence>
<proteinExistence type="inferred from homology"/>
<comment type="similarity">
    <text evidence="2">Belongs to the complex I subunit 4 family.</text>
</comment>
<dbReference type="PANTHER" id="PTHR43507:SF1">
    <property type="entry name" value="NADH-UBIQUINONE OXIDOREDUCTASE CHAIN 4"/>
    <property type="match status" value="1"/>
</dbReference>
<feature type="transmembrane region" description="Helical" evidence="8">
    <location>
        <begin position="251"/>
        <end position="272"/>
    </location>
</feature>
<evidence type="ECO:0000256" key="4">
    <source>
        <dbReference type="ARBA" id="ARBA00022989"/>
    </source>
</evidence>
<keyword evidence="4 8" id="KW-1133">Transmembrane helix</keyword>
<dbReference type="GO" id="GO:0016020">
    <property type="term" value="C:membrane"/>
    <property type="evidence" value="ECO:0007669"/>
    <property type="project" value="UniProtKB-SubCell"/>
</dbReference>
<feature type="transmembrane region" description="Helical" evidence="8">
    <location>
        <begin position="208"/>
        <end position="230"/>
    </location>
</feature>
<evidence type="ECO:0000313" key="10">
    <source>
        <dbReference type="EMBL" id="GLK99472.1"/>
    </source>
</evidence>
<feature type="compositionally biased region" description="Low complexity" evidence="7">
    <location>
        <begin position="483"/>
        <end position="496"/>
    </location>
</feature>
<dbReference type="GO" id="GO:0003954">
    <property type="term" value="F:NADH dehydrogenase activity"/>
    <property type="evidence" value="ECO:0007669"/>
    <property type="project" value="TreeGrafter"/>
</dbReference>
<evidence type="ECO:0000256" key="8">
    <source>
        <dbReference type="SAM" id="Phobius"/>
    </source>
</evidence>
<evidence type="ECO:0000256" key="5">
    <source>
        <dbReference type="ARBA" id="ARBA00023136"/>
    </source>
</evidence>
<feature type="transmembrane region" description="Helical" evidence="8">
    <location>
        <begin position="143"/>
        <end position="162"/>
    </location>
</feature>
<feature type="transmembrane region" description="Helical" evidence="8">
    <location>
        <begin position="311"/>
        <end position="331"/>
    </location>
</feature>
<reference evidence="10" key="1">
    <citation type="journal article" date="2014" name="Int. J. Syst. Evol. Microbiol.">
        <title>Complete genome sequence of Corynebacterium casei LMG S-19264T (=DSM 44701T), isolated from a smear-ripened cheese.</title>
        <authorList>
            <consortium name="US DOE Joint Genome Institute (JGI-PGF)"/>
            <person name="Walter F."/>
            <person name="Albersmeier A."/>
            <person name="Kalinowski J."/>
            <person name="Ruckert C."/>
        </authorList>
    </citation>
    <scope>NUCLEOTIDE SEQUENCE</scope>
    <source>
        <strain evidence="10">VKM Ac-1321</strain>
    </source>
</reference>
<dbReference type="PANTHER" id="PTHR43507">
    <property type="entry name" value="NADH-UBIQUINONE OXIDOREDUCTASE CHAIN 4"/>
    <property type="match status" value="1"/>
</dbReference>
<protein>
    <recommendedName>
        <fullName evidence="9">NADH:quinone oxidoreductase/Mrp antiporter transmembrane domain-containing protein</fullName>
    </recommendedName>
</protein>
<dbReference type="GO" id="GO:0008137">
    <property type="term" value="F:NADH dehydrogenase (ubiquinone) activity"/>
    <property type="evidence" value="ECO:0007669"/>
    <property type="project" value="InterPro"/>
</dbReference>
<feature type="transmembrane region" description="Helical" evidence="8">
    <location>
        <begin position="380"/>
        <end position="398"/>
    </location>
</feature>
<feature type="transmembrane region" description="Helical" evidence="8">
    <location>
        <begin position="174"/>
        <end position="196"/>
    </location>
</feature>
<feature type="transmembrane region" description="Helical" evidence="8">
    <location>
        <begin position="284"/>
        <end position="304"/>
    </location>
</feature>
<dbReference type="Pfam" id="PF00361">
    <property type="entry name" value="Proton_antipo_M"/>
    <property type="match status" value="1"/>
</dbReference>
<evidence type="ECO:0000256" key="1">
    <source>
        <dbReference type="ARBA" id="ARBA00004127"/>
    </source>
</evidence>
<evidence type="ECO:0000313" key="11">
    <source>
        <dbReference type="Proteomes" id="UP001143480"/>
    </source>
</evidence>
<evidence type="ECO:0000256" key="7">
    <source>
        <dbReference type="SAM" id="MobiDB-lite"/>
    </source>
</evidence>
<evidence type="ECO:0000256" key="6">
    <source>
        <dbReference type="RuleBase" id="RU000320"/>
    </source>
</evidence>
<dbReference type="EMBL" id="BSFP01000004">
    <property type="protein sequence ID" value="GLK99472.1"/>
    <property type="molecule type" value="Genomic_DNA"/>
</dbReference>
<comment type="subcellular location">
    <subcellularLocation>
        <location evidence="1">Endomembrane system</location>
        <topology evidence="1">Multi-pass membrane protein</topology>
    </subcellularLocation>
    <subcellularLocation>
        <location evidence="6">Membrane</location>
        <topology evidence="6">Multi-pass membrane protein</topology>
    </subcellularLocation>
</comment>
<dbReference type="PRINTS" id="PR01437">
    <property type="entry name" value="NUOXDRDTASE4"/>
</dbReference>